<dbReference type="RefSeq" id="WP_158230670.1">
    <property type="nucleotide sequence ID" value="NZ_JAOCKA010000029.1"/>
</dbReference>
<dbReference type="EMBL" id="ABLTIR010000010">
    <property type="protein sequence ID" value="EKZ1925773.1"/>
    <property type="molecule type" value="Genomic_DNA"/>
</dbReference>
<dbReference type="InterPro" id="IPR027417">
    <property type="entry name" value="P-loop_NTPase"/>
</dbReference>
<evidence type="ECO:0000313" key="3">
    <source>
        <dbReference type="Proteomes" id="UP001225498"/>
    </source>
</evidence>
<keyword evidence="2" id="KW-0547">Nucleotide-binding</keyword>
<sequence length="393" mass="44323">MKFKNFQSFLEEQRVTFELPKGASFSGYERTTADGSRLSTVLAAFGANASGKTALLKTAAFLFWFMKSSFSLDVDAEIPLPPRLLSPDDPSEFELIFDDGNGDTWKYELKLTEKRVLWEALYRKQVRFNYQFKRAWDEETKSYDVQLRSFDLPSTLAKKVRENASLVSTARQYNSKSVSAIERYRAHFNVDVSGRPHYTKNLEYANLMYKAGSPIRDEAMKILRAWDLGLESVDVIEESRTDTAGHSQVELKSKFVHLRADGSTFVLPFEVESNGTQSAYVLLAILIPILQSGGIAIIDEMESDLHPHLLDSLLQLFNSEVSNPYGAQLFFSSHTTKVLDYLGKAQTYFVEKVDCVSTAFRGDQVQGLRSDDNLRAKYESGAIGALPEVRSDV</sequence>
<proteinExistence type="predicted"/>
<evidence type="ECO:0000313" key="2">
    <source>
        <dbReference type="EMBL" id="EKZ1925773.1"/>
    </source>
</evidence>
<comment type="caution">
    <text evidence="2">The sequence shown here is derived from an EMBL/GenBank/DDBJ whole genome shotgun (WGS) entry which is preliminary data.</text>
</comment>
<keyword evidence="2" id="KW-0067">ATP-binding</keyword>
<dbReference type="AlphaFoldDB" id="A0AAI9CIA3"/>
<dbReference type="Proteomes" id="UP001225498">
    <property type="component" value="Unassembled WGS sequence"/>
</dbReference>
<dbReference type="PANTHER" id="PTHR40396:SF1">
    <property type="entry name" value="ATPASE AAA-TYPE CORE DOMAIN-CONTAINING PROTEIN"/>
    <property type="match status" value="1"/>
</dbReference>
<protein>
    <submittedName>
        <fullName evidence="2">ATP-binding protein</fullName>
    </submittedName>
</protein>
<feature type="domain" description="ATPase AAA-type core" evidence="1">
    <location>
        <begin position="45"/>
        <end position="340"/>
    </location>
</feature>
<gene>
    <name evidence="2" type="ORF">REH87_000749</name>
</gene>
<organism evidence="2 3">
    <name type="scientific">Stenotrophomonas maltophilia</name>
    <name type="common">Pseudomonas maltophilia</name>
    <name type="synonym">Xanthomonas maltophilia</name>
    <dbReference type="NCBI Taxonomy" id="40324"/>
    <lineage>
        <taxon>Bacteria</taxon>
        <taxon>Pseudomonadati</taxon>
        <taxon>Pseudomonadota</taxon>
        <taxon>Gammaproteobacteria</taxon>
        <taxon>Lysobacterales</taxon>
        <taxon>Lysobacteraceae</taxon>
        <taxon>Stenotrophomonas</taxon>
        <taxon>Stenotrophomonas maltophilia group</taxon>
    </lineage>
</organism>
<dbReference type="SUPFAM" id="SSF52540">
    <property type="entry name" value="P-loop containing nucleoside triphosphate hydrolases"/>
    <property type="match status" value="1"/>
</dbReference>
<dbReference type="Gene3D" id="3.40.50.300">
    <property type="entry name" value="P-loop containing nucleotide triphosphate hydrolases"/>
    <property type="match status" value="1"/>
</dbReference>
<dbReference type="PANTHER" id="PTHR40396">
    <property type="entry name" value="ATPASE-LIKE PROTEIN"/>
    <property type="match status" value="1"/>
</dbReference>
<dbReference type="GO" id="GO:0016887">
    <property type="term" value="F:ATP hydrolysis activity"/>
    <property type="evidence" value="ECO:0007669"/>
    <property type="project" value="InterPro"/>
</dbReference>
<name>A0AAI9CIA3_STEMA</name>
<evidence type="ECO:0000259" key="1">
    <source>
        <dbReference type="Pfam" id="PF13304"/>
    </source>
</evidence>
<dbReference type="InterPro" id="IPR003959">
    <property type="entry name" value="ATPase_AAA_core"/>
</dbReference>
<dbReference type="Pfam" id="PF13304">
    <property type="entry name" value="AAA_21"/>
    <property type="match status" value="1"/>
</dbReference>
<dbReference type="GO" id="GO:0005524">
    <property type="term" value="F:ATP binding"/>
    <property type="evidence" value="ECO:0007669"/>
    <property type="project" value="UniProtKB-KW"/>
</dbReference>
<accession>A0AAI9CIA3</accession>
<reference evidence="2" key="1">
    <citation type="submission" date="2023-08" db="EMBL/GenBank/DDBJ databases">
        <authorList>
            <consortium name="Clinical and Environmental Microbiology Branch: Whole genome sequencing antimicrobial resistance pathogens in the healthcare setting"/>
        </authorList>
    </citation>
    <scope>NUCLEOTIDE SEQUENCE</scope>
    <source>
        <strain evidence="2">2023CJ-00293</strain>
    </source>
</reference>